<dbReference type="GO" id="GO:0046872">
    <property type="term" value="F:metal ion binding"/>
    <property type="evidence" value="ECO:0007669"/>
    <property type="project" value="UniProtKB-KW"/>
</dbReference>
<sequence>MIPKEELLKLAKKEFATTLTMMRAFPADQDTFRVHERSSDVRKLMSTFVFELYLASAFVFGDALDRAKFSSYKPATLTDIIDDFRRETETALRRFEDLPDAELEKQVVFNNTPFRADHFFLMMICDQIHHRGQLSVYVRLAGGKVPSVYGPTADDPTTNLT</sequence>
<dbReference type="Pfam" id="PF05163">
    <property type="entry name" value="DinB"/>
    <property type="match status" value="1"/>
</dbReference>
<dbReference type="InterPro" id="IPR007837">
    <property type="entry name" value="DinB"/>
</dbReference>
<name>A0A538UDU7_UNCEI</name>
<comment type="caution">
    <text evidence="4">The sequence shown here is derived from an EMBL/GenBank/DDBJ whole genome shotgun (WGS) entry which is preliminary data.</text>
</comment>
<dbReference type="Gene3D" id="1.20.120.450">
    <property type="entry name" value="dinb family like domain"/>
    <property type="match status" value="1"/>
</dbReference>
<evidence type="ECO:0000256" key="3">
    <source>
        <dbReference type="PIRSR" id="PIRSR607837-1"/>
    </source>
</evidence>
<evidence type="ECO:0008006" key="6">
    <source>
        <dbReference type="Google" id="ProtNLM"/>
    </source>
</evidence>
<accession>A0A538UDU7</accession>
<evidence type="ECO:0000256" key="1">
    <source>
        <dbReference type="ARBA" id="ARBA00008635"/>
    </source>
</evidence>
<dbReference type="AlphaFoldDB" id="A0A538UDU7"/>
<gene>
    <name evidence="4" type="ORF">E6K81_01575</name>
</gene>
<feature type="binding site" evidence="3">
    <location>
        <position position="130"/>
    </location>
    <ligand>
        <name>a divalent metal cation</name>
        <dbReference type="ChEBI" id="CHEBI:60240"/>
    </ligand>
</feature>
<dbReference type="SUPFAM" id="SSF109854">
    <property type="entry name" value="DinB/YfiT-like putative metalloenzymes"/>
    <property type="match status" value="1"/>
</dbReference>
<proteinExistence type="inferred from homology"/>
<comment type="similarity">
    <text evidence="1">Belongs to the DinB family.</text>
</comment>
<keyword evidence="2 3" id="KW-0479">Metal-binding</keyword>
<dbReference type="InterPro" id="IPR034660">
    <property type="entry name" value="DinB/YfiT-like"/>
</dbReference>
<organism evidence="4 5">
    <name type="scientific">Eiseniibacteriota bacterium</name>
    <dbReference type="NCBI Taxonomy" id="2212470"/>
    <lineage>
        <taxon>Bacteria</taxon>
        <taxon>Candidatus Eiseniibacteriota</taxon>
    </lineage>
</organism>
<dbReference type="EMBL" id="VBPB01000020">
    <property type="protein sequence ID" value="TMQ74040.1"/>
    <property type="molecule type" value="Genomic_DNA"/>
</dbReference>
<evidence type="ECO:0000313" key="5">
    <source>
        <dbReference type="Proteomes" id="UP000319771"/>
    </source>
</evidence>
<protein>
    <recommendedName>
        <fullName evidence="6">Damage-inducible protein DinB</fullName>
    </recommendedName>
</protein>
<reference evidence="4 5" key="1">
    <citation type="journal article" date="2019" name="Nat. Microbiol.">
        <title>Mediterranean grassland soil C-N compound turnover is dependent on rainfall and depth, and is mediated by genomically divergent microorganisms.</title>
        <authorList>
            <person name="Diamond S."/>
            <person name="Andeer P.F."/>
            <person name="Li Z."/>
            <person name="Crits-Christoph A."/>
            <person name="Burstein D."/>
            <person name="Anantharaman K."/>
            <person name="Lane K.R."/>
            <person name="Thomas B.C."/>
            <person name="Pan C."/>
            <person name="Northen T.R."/>
            <person name="Banfield J.F."/>
        </authorList>
    </citation>
    <scope>NUCLEOTIDE SEQUENCE [LARGE SCALE GENOMIC DNA]</scope>
    <source>
        <strain evidence="4">WS_11</strain>
    </source>
</reference>
<evidence type="ECO:0000256" key="2">
    <source>
        <dbReference type="ARBA" id="ARBA00022723"/>
    </source>
</evidence>
<dbReference type="Proteomes" id="UP000319771">
    <property type="component" value="Unassembled WGS sequence"/>
</dbReference>
<evidence type="ECO:0000313" key="4">
    <source>
        <dbReference type="EMBL" id="TMQ74040.1"/>
    </source>
</evidence>